<feature type="chain" id="PRO_5043404088" evidence="1">
    <location>
        <begin position="20"/>
        <end position="200"/>
    </location>
</feature>
<protein>
    <submittedName>
        <fullName evidence="2">LOC103691893 protein</fullName>
    </submittedName>
</protein>
<evidence type="ECO:0000313" key="2">
    <source>
        <dbReference type="EMBL" id="CAH6787838.1"/>
    </source>
</evidence>
<sequence>MGFYLMILFCLGTFPSALSWNPNWKRPPPKAPIPTKPTPRAWKFHVIALENLNKTIASTFCPITGCANTISLTFDIRDTCQGKCINDFYNAMSSPIYVCFVYEQTRSDCQDPNYGGCPHWGCKYHSTWPRWGGENPSRLNSVDWHTKVTYSIPDPWNDRWRTGVVGFVYRHNEKDTAYDGKTKILIFRALAKFKPQNSLI</sequence>
<gene>
    <name evidence="2" type="primary">LOC103691893</name>
    <name evidence="2" type="ORF">PHOROB_LOCUS5644</name>
</gene>
<dbReference type="AlphaFoldDB" id="A0AAU9Z717"/>
<feature type="signal peptide" evidence="1">
    <location>
        <begin position="1"/>
        <end position="19"/>
    </location>
</feature>
<evidence type="ECO:0000313" key="3">
    <source>
        <dbReference type="Proteomes" id="UP001152836"/>
    </source>
</evidence>
<proteinExistence type="predicted"/>
<comment type="caution">
    <text evidence="2">The sequence shown here is derived from an EMBL/GenBank/DDBJ whole genome shotgun (WGS) entry which is preliminary data.</text>
</comment>
<keyword evidence="3" id="KW-1185">Reference proteome</keyword>
<accession>A0AAU9Z717</accession>
<evidence type="ECO:0000256" key="1">
    <source>
        <dbReference type="SAM" id="SignalP"/>
    </source>
</evidence>
<keyword evidence="1" id="KW-0732">Signal</keyword>
<dbReference type="EMBL" id="CALSGD010001400">
    <property type="protein sequence ID" value="CAH6787838.1"/>
    <property type="molecule type" value="Genomic_DNA"/>
</dbReference>
<organism evidence="2 3">
    <name type="scientific">Phodopus roborovskii</name>
    <name type="common">Roborovski's desert hamster</name>
    <name type="synonym">Cricetulus roborovskii</name>
    <dbReference type="NCBI Taxonomy" id="109678"/>
    <lineage>
        <taxon>Eukaryota</taxon>
        <taxon>Metazoa</taxon>
        <taxon>Chordata</taxon>
        <taxon>Craniata</taxon>
        <taxon>Vertebrata</taxon>
        <taxon>Euteleostomi</taxon>
        <taxon>Mammalia</taxon>
        <taxon>Eutheria</taxon>
        <taxon>Euarchontoglires</taxon>
        <taxon>Glires</taxon>
        <taxon>Rodentia</taxon>
        <taxon>Myomorpha</taxon>
        <taxon>Muroidea</taxon>
        <taxon>Cricetidae</taxon>
        <taxon>Cricetinae</taxon>
        <taxon>Phodopus</taxon>
    </lineage>
</organism>
<name>A0AAU9Z717_PHORO</name>
<reference evidence="2" key="1">
    <citation type="submission" date="2022-06" db="EMBL/GenBank/DDBJ databases">
        <authorList>
            <person name="Andreotti S."/>
            <person name="Wyler E."/>
        </authorList>
    </citation>
    <scope>NUCLEOTIDE SEQUENCE</scope>
</reference>
<dbReference type="Proteomes" id="UP001152836">
    <property type="component" value="Unassembled WGS sequence"/>
</dbReference>